<feature type="transmembrane region" description="Helical" evidence="8">
    <location>
        <begin position="219"/>
        <end position="248"/>
    </location>
</feature>
<reference evidence="10" key="1">
    <citation type="submission" date="2022-08" db="EMBL/GenBank/DDBJ databases">
        <authorList>
            <person name="Vandamme P."/>
            <person name="Hettiarachchi A."/>
            <person name="Peeters C."/>
            <person name="Cnockaert M."/>
            <person name="Carlier A."/>
        </authorList>
    </citation>
    <scope>NUCLEOTIDE SEQUENCE</scope>
    <source>
        <strain evidence="10">LMG 31809</strain>
    </source>
</reference>
<dbReference type="Pfam" id="PF07690">
    <property type="entry name" value="MFS_1"/>
    <property type="match status" value="1"/>
</dbReference>
<feature type="domain" description="Major facilitator superfamily (MFS) profile" evidence="9">
    <location>
        <begin position="15"/>
        <end position="399"/>
    </location>
</feature>
<proteinExistence type="inferred from homology"/>
<keyword evidence="7 8" id="KW-0472">Membrane</keyword>
<dbReference type="AlphaFoldDB" id="A0A9X3TYV5"/>
<keyword evidence="6 8" id="KW-1133">Transmembrane helix</keyword>
<feature type="transmembrane region" description="Helical" evidence="8">
    <location>
        <begin position="349"/>
        <end position="369"/>
    </location>
</feature>
<feature type="transmembrane region" description="Helical" evidence="8">
    <location>
        <begin position="171"/>
        <end position="189"/>
    </location>
</feature>
<feature type="transmembrane region" description="Helical" evidence="8">
    <location>
        <begin position="285"/>
        <end position="303"/>
    </location>
</feature>
<feature type="transmembrane region" description="Helical" evidence="8">
    <location>
        <begin position="254"/>
        <end position="273"/>
    </location>
</feature>
<evidence type="ECO:0000256" key="7">
    <source>
        <dbReference type="ARBA" id="ARBA00023136"/>
    </source>
</evidence>
<dbReference type="NCBIfam" id="TIGR00710">
    <property type="entry name" value="efflux_Bcr_CflA"/>
    <property type="match status" value="1"/>
</dbReference>
<comment type="similarity">
    <text evidence="2 8">Belongs to the major facilitator superfamily. Bcr/CmlA family.</text>
</comment>
<dbReference type="EMBL" id="JANWOI010000003">
    <property type="protein sequence ID" value="MDA5194306.1"/>
    <property type="molecule type" value="Genomic_DNA"/>
</dbReference>
<evidence type="ECO:0000256" key="6">
    <source>
        <dbReference type="ARBA" id="ARBA00022989"/>
    </source>
</evidence>
<dbReference type="GO" id="GO:1990961">
    <property type="term" value="P:xenobiotic detoxification by transmembrane export across the plasma membrane"/>
    <property type="evidence" value="ECO:0007669"/>
    <property type="project" value="InterPro"/>
</dbReference>
<name>A0A9X3TYV5_9PROT</name>
<dbReference type="InterPro" id="IPR020846">
    <property type="entry name" value="MFS_dom"/>
</dbReference>
<evidence type="ECO:0000256" key="8">
    <source>
        <dbReference type="RuleBase" id="RU365088"/>
    </source>
</evidence>
<comment type="subcellular location">
    <subcellularLocation>
        <location evidence="8">Cell inner membrane</location>
        <topology evidence="8">Multi-pass membrane protein</topology>
    </subcellularLocation>
    <subcellularLocation>
        <location evidence="1">Cell membrane</location>
        <topology evidence="1">Multi-pass membrane protein</topology>
    </subcellularLocation>
</comment>
<evidence type="ECO:0000256" key="5">
    <source>
        <dbReference type="ARBA" id="ARBA00022692"/>
    </source>
</evidence>
<dbReference type="Gene3D" id="1.20.1720.10">
    <property type="entry name" value="Multidrug resistance protein D"/>
    <property type="match status" value="1"/>
</dbReference>
<evidence type="ECO:0000256" key="2">
    <source>
        <dbReference type="ARBA" id="ARBA00006236"/>
    </source>
</evidence>
<dbReference type="GO" id="GO:0005886">
    <property type="term" value="C:plasma membrane"/>
    <property type="evidence" value="ECO:0007669"/>
    <property type="project" value="UniProtKB-SubCell"/>
</dbReference>
<evidence type="ECO:0000256" key="3">
    <source>
        <dbReference type="ARBA" id="ARBA00022448"/>
    </source>
</evidence>
<protein>
    <recommendedName>
        <fullName evidence="8">Bcr/CflA family efflux transporter</fullName>
    </recommendedName>
</protein>
<dbReference type="InterPro" id="IPR004812">
    <property type="entry name" value="Efflux_drug-R_Bcr/CmlA"/>
</dbReference>
<dbReference type="PANTHER" id="PTHR23502:SF132">
    <property type="entry name" value="POLYAMINE TRANSPORTER 2-RELATED"/>
    <property type="match status" value="1"/>
</dbReference>
<evidence type="ECO:0000259" key="9">
    <source>
        <dbReference type="PROSITE" id="PS50850"/>
    </source>
</evidence>
<feature type="transmembrane region" description="Helical" evidence="8">
    <location>
        <begin position="139"/>
        <end position="165"/>
    </location>
</feature>
<dbReference type="GO" id="GO:0015385">
    <property type="term" value="F:sodium:proton antiporter activity"/>
    <property type="evidence" value="ECO:0007669"/>
    <property type="project" value="TreeGrafter"/>
</dbReference>
<keyword evidence="4" id="KW-1003">Cell membrane</keyword>
<gene>
    <name evidence="10" type="ORF">NYP16_10120</name>
</gene>
<evidence type="ECO:0000256" key="1">
    <source>
        <dbReference type="ARBA" id="ARBA00004651"/>
    </source>
</evidence>
<keyword evidence="11" id="KW-1185">Reference proteome</keyword>
<keyword evidence="3 8" id="KW-0813">Transport</keyword>
<dbReference type="CDD" id="cd17320">
    <property type="entry name" value="MFS_MdfA_MDR_like"/>
    <property type="match status" value="1"/>
</dbReference>
<dbReference type="FunFam" id="1.20.1720.10:FF:000005">
    <property type="entry name" value="Bcr/CflA family efflux transporter"/>
    <property type="match status" value="1"/>
</dbReference>
<dbReference type="GO" id="GO:0042910">
    <property type="term" value="F:xenobiotic transmembrane transporter activity"/>
    <property type="evidence" value="ECO:0007669"/>
    <property type="project" value="InterPro"/>
</dbReference>
<dbReference type="InterPro" id="IPR036259">
    <property type="entry name" value="MFS_trans_sf"/>
</dbReference>
<sequence>MSLPSLPSHSRRVELAFILGALTAFAPLSIDMYLPSLPTLERIFATDAAAVQRTLSTFFVGFAIGQAFYGPLIDRFGRKLPLYGSLGLYILASIGCVVAPSIEFLAGMRLFQALGACAGVVIARAVVRDLFTDKESIGFYASLMLVSGLAPMLAPILGGFVLKYFSWEANFVILAIIGVMILLLIHFRLPETLRPEHMQPLHFWSILRNYGRLLTDREYIGYGLGCGFAMAGLFSYIAAVPFILISLYKIAPEHFGFIFALNAFGFISMAQVNGRLLQGANPKKVVMMASIFQVCVAAVLLVTSATGFGGLYGILVPLFFFVAPLGFIMPNSTVLAMAPQARNAGVASALLGLLQNGLAAVSTVLAGIFSVTTPLTMAVIMGVCAVGTFVMLRVVGGVRH</sequence>
<dbReference type="Proteomes" id="UP001141619">
    <property type="component" value="Unassembled WGS sequence"/>
</dbReference>
<organism evidence="10 11">
    <name type="scientific">Govanella unica</name>
    <dbReference type="NCBI Taxonomy" id="2975056"/>
    <lineage>
        <taxon>Bacteria</taxon>
        <taxon>Pseudomonadati</taxon>
        <taxon>Pseudomonadota</taxon>
        <taxon>Alphaproteobacteria</taxon>
        <taxon>Emcibacterales</taxon>
        <taxon>Govanellaceae</taxon>
        <taxon>Govanella</taxon>
    </lineage>
</organism>
<feature type="transmembrane region" description="Helical" evidence="8">
    <location>
        <begin position="309"/>
        <end position="328"/>
    </location>
</feature>
<dbReference type="SUPFAM" id="SSF103473">
    <property type="entry name" value="MFS general substrate transporter"/>
    <property type="match status" value="1"/>
</dbReference>
<dbReference type="RefSeq" id="WP_274944009.1">
    <property type="nucleotide sequence ID" value="NZ_JANWOI010000003.1"/>
</dbReference>
<evidence type="ECO:0000313" key="11">
    <source>
        <dbReference type="Proteomes" id="UP001141619"/>
    </source>
</evidence>
<dbReference type="PROSITE" id="PS50850">
    <property type="entry name" value="MFS"/>
    <property type="match status" value="1"/>
</dbReference>
<feature type="transmembrane region" description="Helical" evidence="8">
    <location>
        <begin position="375"/>
        <end position="395"/>
    </location>
</feature>
<reference evidence="10" key="2">
    <citation type="journal article" date="2023" name="Syst. Appl. Microbiol.">
        <title>Govania unica gen. nov., sp. nov., a rare biosphere bacterium that represents a novel family in the class Alphaproteobacteria.</title>
        <authorList>
            <person name="Vandamme P."/>
            <person name="Peeters C."/>
            <person name="Hettiarachchi A."/>
            <person name="Cnockaert M."/>
            <person name="Carlier A."/>
        </authorList>
    </citation>
    <scope>NUCLEOTIDE SEQUENCE</scope>
    <source>
        <strain evidence="10">LMG 31809</strain>
    </source>
</reference>
<feature type="transmembrane region" description="Helical" evidence="8">
    <location>
        <begin position="50"/>
        <end position="70"/>
    </location>
</feature>
<keyword evidence="5 8" id="KW-0812">Transmembrane</keyword>
<feature type="transmembrane region" description="Helical" evidence="8">
    <location>
        <begin position="12"/>
        <end position="30"/>
    </location>
</feature>
<keyword evidence="8" id="KW-0997">Cell inner membrane</keyword>
<evidence type="ECO:0000313" key="10">
    <source>
        <dbReference type="EMBL" id="MDA5194306.1"/>
    </source>
</evidence>
<comment type="caution">
    <text evidence="10">The sequence shown here is derived from an EMBL/GenBank/DDBJ whole genome shotgun (WGS) entry which is preliminary data.</text>
</comment>
<feature type="transmembrane region" description="Helical" evidence="8">
    <location>
        <begin position="108"/>
        <end position="127"/>
    </location>
</feature>
<feature type="transmembrane region" description="Helical" evidence="8">
    <location>
        <begin position="82"/>
        <end position="102"/>
    </location>
</feature>
<dbReference type="InterPro" id="IPR011701">
    <property type="entry name" value="MFS"/>
</dbReference>
<dbReference type="PANTHER" id="PTHR23502">
    <property type="entry name" value="MAJOR FACILITATOR SUPERFAMILY"/>
    <property type="match status" value="1"/>
</dbReference>
<accession>A0A9X3TYV5</accession>
<evidence type="ECO:0000256" key="4">
    <source>
        <dbReference type="ARBA" id="ARBA00022475"/>
    </source>
</evidence>